<keyword evidence="1" id="KW-0812">Transmembrane</keyword>
<dbReference type="EMBL" id="DWWM01000060">
    <property type="protein sequence ID" value="HJC37432.1"/>
    <property type="molecule type" value="Genomic_DNA"/>
</dbReference>
<accession>A0A9D2NT44</accession>
<keyword evidence="1" id="KW-0472">Membrane</keyword>
<gene>
    <name evidence="2" type="ORF">H9702_09945</name>
</gene>
<evidence type="ECO:0000313" key="2">
    <source>
        <dbReference type="EMBL" id="HJC37432.1"/>
    </source>
</evidence>
<sequence length="473" mass="53302">MIRLIKSELGKILRNPLNIFLLIALLLYYGWAIYPELGFQPVSAVTLEGEPLSTEAEFIRYADQVLSKYEGRAEEAMWKRYVNDYNELYAQFTTNIDETRMKELYGSDWKALLQRNESGTLTAQDIDRLDALYADELQRYLSYGFGAYDETANQMQLYIPYEQEKELITLNMIYHQNEYPGYGSGPFSEDKITDLKSYPLYLLSHPEALKQAAMIQSGQEAEELPLVYGDFYTKTNAGSITVGSTITASKLLRCMEISTTYLTTLVLAIVCANIFSKEQVNATDQIIIPTKTNALRLALAKFLAGLILCVGMTLLIDLIAVTAASIIYPPHGLDLHIGWSFVYHSDLSLHLTYWQAILNVIELQLTAAVAVAAFSALFSYFTRSPFAAVILSFALIIGPILARAHLPEWLYWFCPATLSQYDNFHRYTFATGDPVLANGVWIKDAACLLWIGIAALSLALILFHARRHRAYAK</sequence>
<keyword evidence="1" id="KW-1133">Transmembrane helix</keyword>
<evidence type="ECO:0000256" key="1">
    <source>
        <dbReference type="SAM" id="Phobius"/>
    </source>
</evidence>
<feature type="transmembrane region" description="Helical" evidence="1">
    <location>
        <begin position="12"/>
        <end position="31"/>
    </location>
</feature>
<feature type="transmembrane region" description="Helical" evidence="1">
    <location>
        <begin position="440"/>
        <end position="463"/>
    </location>
</feature>
<protein>
    <submittedName>
        <fullName evidence="2">Uncharacterized protein</fullName>
    </submittedName>
</protein>
<dbReference type="AlphaFoldDB" id="A0A9D2NT44"/>
<evidence type="ECO:0000313" key="3">
    <source>
        <dbReference type="Proteomes" id="UP000823896"/>
    </source>
</evidence>
<proteinExistence type="predicted"/>
<reference evidence="2" key="2">
    <citation type="submission" date="2021-04" db="EMBL/GenBank/DDBJ databases">
        <authorList>
            <person name="Gilroy R."/>
        </authorList>
    </citation>
    <scope>NUCLEOTIDE SEQUENCE</scope>
    <source>
        <strain evidence="2">CHK187-11901</strain>
    </source>
</reference>
<name>A0A9D2NT44_9FIRM</name>
<feature type="transmembrane region" description="Helical" evidence="1">
    <location>
        <begin position="297"/>
        <end position="328"/>
    </location>
</feature>
<organism evidence="2 3">
    <name type="scientific">Candidatus Merdibacter merdavium</name>
    <dbReference type="NCBI Taxonomy" id="2838692"/>
    <lineage>
        <taxon>Bacteria</taxon>
        <taxon>Bacillati</taxon>
        <taxon>Bacillota</taxon>
        <taxon>Erysipelotrichia</taxon>
        <taxon>Erysipelotrichales</taxon>
        <taxon>Erysipelotrichaceae</taxon>
        <taxon>Merdibacter</taxon>
    </lineage>
</organism>
<comment type="caution">
    <text evidence="2">The sequence shown here is derived from an EMBL/GenBank/DDBJ whole genome shotgun (WGS) entry which is preliminary data.</text>
</comment>
<dbReference type="Proteomes" id="UP000823896">
    <property type="component" value="Unassembled WGS sequence"/>
</dbReference>
<feature type="transmembrane region" description="Helical" evidence="1">
    <location>
        <begin position="259"/>
        <end position="276"/>
    </location>
</feature>
<feature type="transmembrane region" description="Helical" evidence="1">
    <location>
        <begin position="353"/>
        <end position="378"/>
    </location>
</feature>
<feature type="transmembrane region" description="Helical" evidence="1">
    <location>
        <begin position="385"/>
        <end position="402"/>
    </location>
</feature>
<reference evidence="2" key="1">
    <citation type="journal article" date="2021" name="PeerJ">
        <title>Extensive microbial diversity within the chicken gut microbiome revealed by metagenomics and culture.</title>
        <authorList>
            <person name="Gilroy R."/>
            <person name="Ravi A."/>
            <person name="Getino M."/>
            <person name="Pursley I."/>
            <person name="Horton D.L."/>
            <person name="Alikhan N.F."/>
            <person name="Baker D."/>
            <person name="Gharbi K."/>
            <person name="Hall N."/>
            <person name="Watson M."/>
            <person name="Adriaenssens E.M."/>
            <person name="Foster-Nyarko E."/>
            <person name="Jarju S."/>
            <person name="Secka A."/>
            <person name="Antonio M."/>
            <person name="Oren A."/>
            <person name="Chaudhuri R.R."/>
            <person name="La Ragione R."/>
            <person name="Hildebrand F."/>
            <person name="Pallen M.J."/>
        </authorList>
    </citation>
    <scope>NUCLEOTIDE SEQUENCE</scope>
    <source>
        <strain evidence="2">CHK187-11901</strain>
    </source>
</reference>